<evidence type="ECO:0000256" key="1">
    <source>
        <dbReference type="ARBA" id="ARBA00004141"/>
    </source>
</evidence>
<feature type="transmembrane region" description="Helical" evidence="6">
    <location>
        <begin position="284"/>
        <end position="301"/>
    </location>
</feature>
<comment type="caution">
    <text evidence="7">The sequence shown here is derived from an EMBL/GenBank/DDBJ whole genome shotgun (WGS) entry which is preliminary data.</text>
</comment>
<dbReference type="SUPFAM" id="SSF103473">
    <property type="entry name" value="MFS general substrate transporter"/>
    <property type="match status" value="1"/>
</dbReference>
<keyword evidence="5 6" id="KW-0472">Membrane</keyword>
<organism evidence="7 8">
    <name type="scientific">Musa balbisiana</name>
    <name type="common">Banana</name>
    <dbReference type="NCBI Taxonomy" id="52838"/>
    <lineage>
        <taxon>Eukaryota</taxon>
        <taxon>Viridiplantae</taxon>
        <taxon>Streptophyta</taxon>
        <taxon>Embryophyta</taxon>
        <taxon>Tracheophyta</taxon>
        <taxon>Spermatophyta</taxon>
        <taxon>Magnoliopsida</taxon>
        <taxon>Liliopsida</taxon>
        <taxon>Zingiberales</taxon>
        <taxon>Musaceae</taxon>
        <taxon>Musa</taxon>
    </lineage>
</organism>
<keyword evidence="8" id="KW-1185">Reference proteome</keyword>
<dbReference type="Gene3D" id="1.20.1250.20">
    <property type="entry name" value="MFS general substrate transporter like domains"/>
    <property type="match status" value="1"/>
</dbReference>
<evidence type="ECO:0000313" key="7">
    <source>
        <dbReference type="EMBL" id="THU48595.1"/>
    </source>
</evidence>
<evidence type="ECO:0000256" key="4">
    <source>
        <dbReference type="ARBA" id="ARBA00022989"/>
    </source>
</evidence>
<dbReference type="GO" id="GO:0016020">
    <property type="term" value="C:membrane"/>
    <property type="evidence" value="ECO:0007669"/>
    <property type="project" value="UniProtKB-SubCell"/>
</dbReference>
<evidence type="ECO:0000256" key="2">
    <source>
        <dbReference type="ARBA" id="ARBA00022448"/>
    </source>
</evidence>
<dbReference type="Proteomes" id="UP000317650">
    <property type="component" value="Chromosome 6"/>
</dbReference>
<feature type="transmembrane region" description="Helical" evidence="6">
    <location>
        <begin position="336"/>
        <end position="363"/>
    </location>
</feature>
<accession>A0A4S8IJN9</accession>
<gene>
    <name evidence="7" type="ORF">C4D60_Mb06t00660</name>
</gene>
<feature type="transmembrane region" description="Helical" evidence="6">
    <location>
        <begin position="313"/>
        <end position="330"/>
    </location>
</feature>
<comment type="subcellular location">
    <subcellularLocation>
        <location evidence="1">Membrane</location>
        <topology evidence="1">Multi-pass membrane protein</topology>
    </subcellularLocation>
</comment>
<dbReference type="Pfam" id="PF07690">
    <property type="entry name" value="MFS_1"/>
    <property type="match status" value="1"/>
</dbReference>
<dbReference type="PANTHER" id="PTHR23504">
    <property type="entry name" value="MAJOR FACILITATOR SUPERFAMILY DOMAIN-CONTAINING PROTEIN 10"/>
    <property type="match status" value="1"/>
</dbReference>
<evidence type="ECO:0000256" key="5">
    <source>
        <dbReference type="ARBA" id="ARBA00023136"/>
    </source>
</evidence>
<evidence type="ECO:0000256" key="3">
    <source>
        <dbReference type="ARBA" id="ARBA00022692"/>
    </source>
</evidence>
<evidence type="ECO:0000313" key="8">
    <source>
        <dbReference type="Proteomes" id="UP000317650"/>
    </source>
</evidence>
<feature type="transmembrane region" description="Helical" evidence="6">
    <location>
        <begin position="240"/>
        <end position="264"/>
    </location>
</feature>
<dbReference type="InterPro" id="IPR011701">
    <property type="entry name" value="MFS"/>
</dbReference>
<dbReference type="GO" id="GO:0022857">
    <property type="term" value="F:transmembrane transporter activity"/>
    <property type="evidence" value="ECO:0007669"/>
    <property type="project" value="InterPro"/>
</dbReference>
<sequence>MAGNNEPLLKKKVYFDNCPGCKQDRKNEASLGIPYNEFFYVWIVTLCTALPISSLFPFLYFMIKDLHVAKEKKILGFMQGASFMVGRALTSLLWGMVADRYGRKPVIAYSIEVCREEYQALGATLVSTAWGIGLIVGPAIGGYFAQPAEKYPEIFSQDSFFARFPYFLPCLCISVFAVGVLIATVWLPETLHKHNSDQVKGVSIEDLETTQYKPDFKGHIGVHEESGLPRKENLFKNWPLMSSIIVYCIFSLHDMAYSEIFSLWAVSGKRYGGLSFSTKDVGEILAISGLGLLVFQTLLYPPLEKLVGPINSLRLAAILSIPLLAAYPFMAKMSGLPLMLIVNLASLLKNTFSVTIFTGLFILQNIAVAQDQRGAANGIAVTAMSIFKAIAPAAGGAIFSWAQKRQHASFLPGDQMVFFILNVVEFIGLLLSFKPFLVQRCNN</sequence>
<dbReference type="PANTHER" id="PTHR23504:SF109">
    <property type="entry name" value="MAJOR FACILITATOR SUPERFAMILY ANTIPORTER"/>
    <property type="match status" value="1"/>
</dbReference>
<evidence type="ECO:0000256" key="6">
    <source>
        <dbReference type="SAM" id="Phobius"/>
    </source>
</evidence>
<dbReference type="EMBL" id="PYDT01000009">
    <property type="protein sequence ID" value="THU48595.1"/>
    <property type="molecule type" value="Genomic_DNA"/>
</dbReference>
<keyword evidence="2" id="KW-0813">Transport</keyword>
<keyword evidence="3 6" id="KW-0812">Transmembrane</keyword>
<feature type="transmembrane region" description="Helical" evidence="6">
    <location>
        <begin position="39"/>
        <end position="62"/>
    </location>
</feature>
<dbReference type="AlphaFoldDB" id="A0A4S8IJN9"/>
<feature type="transmembrane region" description="Helical" evidence="6">
    <location>
        <begin position="416"/>
        <end position="437"/>
    </location>
</feature>
<reference evidence="7 8" key="1">
    <citation type="journal article" date="2019" name="Nat. Plants">
        <title>Genome sequencing of Musa balbisiana reveals subgenome evolution and function divergence in polyploid bananas.</title>
        <authorList>
            <person name="Yao X."/>
        </authorList>
    </citation>
    <scope>NUCLEOTIDE SEQUENCE [LARGE SCALE GENOMIC DNA]</scope>
    <source>
        <strain evidence="8">cv. DH-PKW</strain>
        <tissue evidence="7">Leaves</tissue>
    </source>
</reference>
<dbReference type="CDD" id="cd17330">
    <property type="entry name" value="MFS_SLC46_TetA_like"/>
    <property type="match status" value="1"/>
</dbReference>
<feature type="transmembrane region" description="Helical" evidence="6">
    <location>
        <begin position="166"/>
        <end position="187"/>
    </location>
</feature>
<evidence type="ECO:0008006" key="9">
    <source>
        <dbReference type="Google" id="ProtNLM"/>
    </source>
</evidence>
<name>A0A4S8IJN9_MUSBA</name>
<feature type="transmembrane region" description="Helical" evidence="6">
    <location>
        <begin position="375"/>
        <end position="401"/>
    </location>
</feature>
<proteinExistence type="predicted"/>
<feature type="transmembrane region" description="Helical" evidence="6">
    <location>
        <begin position="74"/>
        <end position="97"/>
    </location>
</feature>
<keyword evidence="4 6" id="KW-1133">Transmembrane helix</keyword>
<dbReference type="InterPro" id="IPR036259">
    <property type="entry name" value="MFS_trans_sf"/>
</dbReference>
<protein>
    <recommendedName>
        <fullName evidence="9">Major facilitator superfamily (MFS) profile domain-containing protein</fullName>
    </recommendedName>
</protein>